<evidence type="ECO:0000256" key="1">
    <source>
        <dbReference type="ARBA" id="ARBA00022448"/>
    </source>
</evidence>
<dbReference type="OrthoDB" id="7158404at2"/>
<dbReference type="RefSeq" id="WP_111417250.1">
    <property type="nucleotide sequence ID" value="NZ_NPEX01000005.1"/>
</dbReference>
<dbReference type="Gene3D" id="3.40.50.300">
    <property type="entry name" value="P-loop containing nucleotide triphosphate hydrolases"/>
    <property type="match status" value="1"/>
</dbReference>
<dbReference type="InterPro" id="IPR051120">
    <property type="entry name" value="ABC_AA/LPS_Transport"/>
</dbReference>
<keyword evidence="2" id="KW-0547">Nucleotide-binding</keyword>
<organism evidence="5 6">
    <name type="scientific">Rhodoplanes roseus</name>
    <dbReference type="NCBI Taxonomy" id="29409"/>
    <lineage>
        <taxon>Bacteria</taxon>
        <taxon>Pseudomonadati</taxon>
        <taxon>Pseudomonadota</taxon>
        <taxon>Alphaproteobacteria</taxon>
        <taxon>Hyphomicrobiales</taxon>
        <taxon>Nitrobacteraceae</taxon>
        <taxon>Rhodoplanes</taxon>
    </lineage>
</organism>
<dbReference type="PROSITE" id="PS50893">
    <property type="entry name" value="ABC_TRANSPORTER_2"/>
    <property type="match status" value="1"/>
</dbReference>
<dbReference type="Pfam" id="PF00005">
    <property type="entry name" value="ABC_tran"/>
    <property type="match status" value="1"/>
</dbReference>
<protein>
    <submittedName>
        <fullName evidence="5">ABC transporter ATP-binding protein</fullName>
    </submittedName>
</protein>
<comment type="caution">
    <text evidence="5">The sequence shown here is derived from an EMBL/GenBank/DDBJ whole genome shotgun (WGS) entry which is preliminary data.</text>
</comment>
<dbReference type="Proteomes" id="UP000249130">
    <property type="component" value="Unassembled WGS sequence"/>
</dbReference>
<gene>
    <name evidence="5" type="ORF">CH341_01400</name>
</gene>
<evidence type="ECO:0000256" key="2">
    <source>
        <dbReference type="ARBA" id="ARBA00022741"/>
    </source>
</evidence>
<dbReference type="PANTHER" id="PTHR45772">
    <property type="entry name" value="CONSERVED COMPONENT OF ABC TRANSPORTER FOR NATURAL AMINO ACIDS-RELATED"/>
    <property type="match status" value="1"/>
</dbReference>
<evidence type="ECO:0000256" key="3">
    <source>
        <dbReference type="ARBA" id="ARBA00022840"/>
    </source>
</evidence>
<dbReference type="PANTHER" id="PTHR45772:SF9">
    <property type="entry name" value="CONSERVED COMPONENT OF ABC TRANSPORTER FOR NATURAL AMINO ACIDS"/>
    <property type="match status" value="1"/>
</dbReference>
<dbReference type="GO" id="GO:0005886">
    <property type="term" value="C:plasma membrane"/>
    <property type="evidence" value="ECO:0007669"/>
    <property type="project" value="TreeGrafter"/>
</dbReference>
<accession>A0A327L4M1</accession>
<dbReference type="SUPFAM" id="SSF52540">
    <property type="entry name" value="P-loop containing nucleoside triphosphate hydrolases"/>
    <property type="match status" value="1"/>
</dbReference>
<dbReference type="InterPro" id="IPR003439">
    <property type="entry name" value="ABC_transporter-like_ATP-bd"/>
</dbReference>
<feature type="domain" description="ABC transporter" evidence="4">
    <location>
        <begin position="4"/>
        <end position="245"/>
    </location>
</feature>
<dbReference type="EMBL" id="NPEX01000005">
    <property type="protein sequence ID" value="RAI45889.1"/>
    <property type="molecule type" value="Genomic_DNA"/>
</dbReference>
<sequence length="245" mass="27365">MIALQVKDLQKSFEGLYVTRRVDLAVEAGERRLIIGPNGAGKTTLFNLITGEIAPDSGSISLFGDDITRTPVRARAHLGMARTYQIITLFGRDTLLRNVMLALLGLCKRRWNPLIDFERQTDLVEKAEAALARVGLAHLAHRPLGETSYGERRRVEIAMALAQNPRVLLLDEPFAGLSIDERQDVHKLLLAIPRDVTMVMIEHNMDVALEFAEKITLLHFGQVIVEGTRAEVVANPRTREVYLGH</sequence>
<proteinExistence type="predicted"/>
<evidence type="ECO:0000313" key="6">
    <source>
        <dbReference type="Proteomes" id="UP000249130"/>
    </source>
</evidence>
<keyword evidence="1" id="KW-0813">Transport</keyword>
<dbReference type="InterPro" id="IPR003593">
    <property type="entry name" value="AAA+_ATPase"/>
</dbReference>
<name>A0A327L4M1_9BRAD</name>
<dbReference type="InterPro" id="IPR027417">
    <property type="entry name" value="P-loop_NTPase"/>
</dbReference>
<reference evidence="5 6" key="1">
    <citation type="submission" date="2017-07" db="EMBL/GenBank/DDBJ databases">
        <title>Draft Genome Sequences of Select Purple Nonsulfur Bacteria.</title>
        <authorList>
            <person name="Lasarre B."/>
            <person name="Mckinlay J.B."/>
        </authorList>
    </citation>
    <scope>NUCLEOTIDE SEQUENCE [LARGE SCALE GENOMIC DNA]</scope>
    <source>
        <strain evidence="5 6">DSM 5909</strain>
    </source>
</reference>
<keyword evidence="6" id="KW-1185">Reference proteome</keyword>
<dbReference type="GO" id="GO:0005524">
    <property type="term" value="F:ATP binding"/>
    <property type="evidence" value="ECO:0007669"/>
    <property type="project" value="UniProtKB-KW"/>
</dbReference>
<dbReference type="GO" id="GO:0016887">
    <property type="term" value="F:ATP hydrolysis activity"/>
    <property type="evidence" value="ECO:0007669"/>
    <property type="project" value="InterPro"/>
</dbReference>
<dbReference type="AlphaFoldDB" id="A0A327L4M1"/>
<evidence type="ECO:0000259" key="4">
    <source>
        <dbReference type="PROSITE" id="PS50893"/>
    </source>
</evidence>
<dbReference type="SMART" id="SM00382">
    <property type="entry name" value="AAA"/>
    <property type="match status" value="1"/>
</dbReference>
<keyword evidence="3 5" id="KW-0067">ATP-binding</keyword>
<evidence type="ECO:0000313" key="5">
    <source>
        <dbReference type="EMBL" id="RAI45889.1"/>
    </source>
</evidence>
<dbReference type="CDD" id="cd03219">
    <property type="entry name" value="ABC_Mj1267_LivG_branched"/>
    <property type="match status" value="1"/>
</dbReference>